<dbReference type="PANTHER" id="PTHR45947:SF3">
    <property type="entry name" value="SULFOQUINOVOSYL TRANSFERASE SQD2"/>
    <property type="match status" value="1"/>
</dbReference>
<dbReference type="InterPro" id="IPR007267">
    <property type="entry name" value="GtrA_DPMS_TM"/>
</dbReference>
<dbReference type="PANTHER" id="PTHR45947">
    <property type="entry name" value="SULFOQUINOVOSYL TRANSFERASE SQD2"/>
    <property type="match status" value="1"/>
</dbReference>
<organism evidence="8 9">
    <name type="scientific">Stenotrophomonas acidaminiphila</name>
    <dbReference type="NCBI Taxonomy" id="128780"/>
    <lineage>
        <taxon>Bacteria</taxon>
        <taxon>Pseudomonadati</taxon>
        <taxon>Pseudomonadota</taxon>
        <taxon>Gammaproteobacteria</taxon>
        <taxon>Lysobacterales</taxon>
        <taxon>Lysobacteraceae</taxon>
        <taxon>Stenotrophomonas</taxon>
    </lineage>
</organism>
<protein>
    <submittedName>
        <fullName evidence="8">D-inositol-3-phosphate glycosyltransferase</fullName>
    </submittedName>
</protein>
<evidence type="ECO:0000256" key="1">
    <source>
        <dbReference type="ARBA" id="ARBA00004141"/>
    </source>
</evidence>
<reference evidence="8 9" key="1">
    <citation type="journal article" date="2015" name="Genome Announc.">
        <title>Complete Genome Sequencing of Stenotrophomonas acidaminiphila ZAC14D2_NAIMI4_2, a Multidrug-Resistant Strain Isolated from Sediments of a Polluted River in Mexico, Uncovers New Antibiotic Resistance Genes and a Novel Class-II Lasso Peptide Biosynthesis Gene Cluster.</title>
        <authorList>
            <person name="Vinuesa P."/>
            <person name="Ochoa-Sanchez L.E."/>
        </authorList>
    </citation>
    <scope>NUCLEOTIDE SEQUENCE [LARGE SCALE GENOMIC DNA]</scope>
    <source>
        <strain evidence="8 9">ZAC14D2_NAIMI4_2</strain>
    </source>
</reference>
<dbReference type="KEGG" id="sacz:AOT14_27510"/>
<gene>
    <name evidence="8" type="primary">mshA</name>
    <name evidence="8" type="ORF">AOT14_27510</name>
</gene>
<evidence type="ECO:0000256" key="3">
    <source>
        <dbReference type="ARBA" id="ARBA00022989"/>
    </source>
</evidence>
<dbReference type="InterPro" id="IPR028098">
    <property type="entry name" value="Glyco_trans_4-like_N"/>
</dbReference>
<keyword evidence="2 5" id="KW-0812">Transmembrane</keyword>
<keyword evidence="4 5" id="KW-0472">Membrane</keyword>
<keyword evidence="8" id="KW-0808">Transferase</keyword>
<dbReference type="Pfam" id="PF13439">
    <property type="entry name" value="Glyco_transf_4"/>
    <property type="match status" value="1"/>
</dbReference>
<evidence type="ECO:0000256" key="2">
    <source>
        <dbReference type="ARBA" id="ARBA00022692"/>
    </source>
</evidence>
<evidence type="ECO:0000256" key="5">
    <source>
        <dbReference type="SAM" id="Phobius"/>
    </source>
</evidence>
<feature type="transmembrane region" description="Helical" evidence="5">
    <location>
        <begin position="110"/>
        <end position="133"/>
    </location>
</feature>
<feature type="transmembrane region" description="Helical" evidence="5">
    <location>
        <begin position="47"/>
        <end position="65"/>
    </location>
</feature>
<feature type="transmembrane region" description="Helical" evidence="5">
    <location>
        <begin position="21"/>
        <end position="41"/>
    </location>
</feature>
<proteinExistence type="predicted"/>
<dbReference type="SUPFAM" id="SSF53756">
    <property type="entry name" value="UDP-Glycosyltransferase/glycogen phosphorylase"/>
    <property type="match status" value="1"/>
</dbReference>
<dbReference type="PATRIC" id="fig|128780.6.peg.2779"/>
<keyword evidence="9" id="KW-1185">Reference proteome</keyword>
<dbReference type="Gene3D" id="3.40.50.2000">
    <property type="entry name" value="Glycogen Phosphorylase B"/>
    <property type="match status" value="2"/>
</dbReference>
<feature type="domain" description="Glycosyltransferase subfamily 4-like N-terminal" evidence="7">
    <location>
        <begin position="160"/>
        <end position="331"/>
    </location>
</feature>
<dbReference type="EMBL" id="CP012900">
    <property type="protein sequence ID" value="ALJ29110.1"/>
    <property type="molecule type" value="Genomic_DNA"/>
</dbReference>
<sequence>MQSGVDGVRYQMVSIRAFLRFALVGGFFALVNVLLLALLVSAAGLNYLVACMVSFFLLNFASYILNRVFTFRLSRKVEFGELGRYYLVMGASLGGNLLLMYFLVDVLSMHYLWASVLVIVMLSMVNFFGHAVFSFRRPDRDHACKYDVLQVSAFFAEQGGGIEIVAGRLADAWAQAGVSVAWCAGNHSRRSAMSRIAGVDRFAGRYWSPLEKRIGLPLPIWYPSALWGLWAAMRQSRVVQLHDALYLPCMAAMLFARLQGKPVVLTQHIGELPIRSFAVAKMVELANATIGRWMLGCADQVVFIAAPVQAYFSRFVRFRVPPRLIANGVDHGIFHPLPEVADRQPPVRLLFVGRFVEKKGIHLLRSSLDLPGSSWTFAGRGPLDPASWPELPSSTALEGHATANRLAALYRQADLLVLPSVGEGFPLVVQEALACGTPVLVSTEVAAACPGRDPACVFEVDISGPAPERSVKHALTRLLDDPGHLRRARVPAARMARQWSWDRCAASYRELYSSLLGTQMILGVDRQ</sequence>
<name>A0A0S1B296_9GAMM</name>
<dbReference type="CDD" id="cd03801">
    <property type="entry name" value="GT4_PimA-like"/>
    <property type="match status" value="1"/>
</dbReference>
<dbReference type="GO" id="GO:0016757">
    <property type="term" value="F:glycosyltransferase activity"/>
    <property type="evidence" value="ECO:0007669"/>
    <property type="project" value="UniProtKB-ARBA"/>
</dbReference>
<dbReference type="AlphaFoldDB" id="A0A0S1B296"/>
<dbReference type="Pfam" id="PF04138">
    <property type="entry name" value="GtrA_DPMS_TM"/>
    <property type="match status" value="1"/>
</dbReference>
<evidence type="ECO:0000259" key="6">
    <source>
        <dbReference type="Pfam" id="PF04138"/>
    </source>
</evidence>
<dbReference type="RefSeq" id="WP_162486449.1">
    <property type="nucleotide sequence ID" value="NZ_CP043570.1"/>
</dbReference>
<evidence type="ECO:0000259" key="7">
    <source>
        <dbReference type="Pfam" id="PF13439"/>
    </source>
</evidence>
<evidence type="ECO:0000256" key="4">
    <source>
        <dbReference type="ARBA" id="ARBA00023136"/>
    </source>
</evidence>
<feature type="transmembrane region" description="Helical" evidence="5">
    <location>
        <begin position="85"/>
        <end position="104"/>
    </location>
</feature>
<feature type="domain" description="GtrA/DPMS transmembrane" evidence="6">
    <location>
        <begin position="20"/>
        <end position="135"/>
    </location>
</feature>
<dbReference type="Pfam" id="PF13692">
    <property type="entry name" value="Glyco_trans_1_4"/>
    <property type="match status" value="1"/>
</dbReference>
<dbReference type="GO" id="GO:0016020">
    <property type="term" value="C:membrane"/>
    <property type="evidence" value="ECO:0007669"/>
    <property type="project" value="UniProtKB-SubCell"/>
</dbReference>
<dbReference type="InterPro" id="IPR050194">
    <property type="entry name" value="Glycosyltransferase_grp1"/>
</dbReference>
<evidence type="ECO:0000313" key="9">
    <source>
        <dbReference type="Proteomes" id="UP000061010"/>
    </source>
</evidence>
<dbReference type="Proteomes" id="UP000061010">
    <property type="component" value="Chromosome"/>
</dbReference>
<dbReference type="GO" id="GO:0000271">
    <property type="term" value="P:polysaccharide biosynthetic process"/>
    <property type="evidence" value="ECO:0007669"/>
    <property type="project" value="InterPro"/>
</dbReference>
<evidence type="ECO:0000313" key="8">
    <source>
        <dbReference type="EMBL" id="ALJ29110.1"/>
    </source>
</evidence>
<keyword evidence="3 5" id="KW-1133">Transmembrane helix</keyword>
<accession>A0A0S1B296</accession>
<comment type="subcellular location">
    <subcellularLocation>
        <location evidence="1">Membrane</location>
        <topology evidence="1">Multi-pass membrane protein</topology>
    </subcellularLocation>
</comment>